<dbReference type="KEGG" id="saca:FFV09_03505"/>
<dbReference type="SUPFAM" id="SSF56420">
    <property type="entry name" value="Peptide deformylase"/>
    <property type="match status" value="1"/>
</dbReference>
<dbReference type="GO" id="GO:0046872">
    <property type="term" value="F:metal ion binding"/>
    <property type="evidence" value="ECO:0007669"/>
    <property type="project" value="UniProtKB-KW"/>
</dbReference>
<evidence type="ECO:0000256" key="1">
    <source>
        <dbReference type="ARBA" id="ARBA00010759"/>
    </source>
</evidence>
<dbReference type="AlphaFoldDB" id="A0A4Y6UUJ4"/>
<protein>
    <recommendedName>
        <fullName evidence="6">Peptide deformylase</fullName>
        <shortName evidence="6">PDF</shortName>
        <ecNumber evidence="6">3.5.1.88</ecNumber>
    </recommendedName>
    <alternativeName>
        <fullName evidence="6">Polypeptide deformylase</fullName>
    </alternativeName>
</protein>
<dbReference type="GO" id="GO:0042586">
    <property type="term" value="F:peptide deformylase activity"/>
    <property type="evidence" value="ECO:0007669"/>
    <property type="project" value="UniProtKB-UniRule"/>
</dbReference>
<feature type="binding site" evidence="6">
    <location>
        <position position="124"/>
    </location>
    <ligand>
        <name>Fe cation</name>
        <dbReference type="ChEBI" id="CHEBI:24875"/>
    </ligand>
</feature>
<comment type="function">
    <text evidence="6">Removes the formyl group from the N-terminal Met of newly synthesized proteins. Requires at least a dipeptide for an efficient rate of reaction. N-terminal L-methionine is a prerequisite for activity but the enzyme has broad specificity at other positions.</text>
</comment>
<dbReference type="Proteomes" id="UP000316968">
    <property type="component" value="Chromosome"/>
</dbReference>
<keyword evidence="4 6" id="KW-0648">Protein biosynthesis</keyword>
<dbReference type="OrthoDB" id="9784988at2"/>
<dbReference type="HAMAP" id="MF_00163">
    <property type="entry name" value="Pep_deformylase"/>
    <property type="match status" value="1"/>
</dbReference>
<feature type="binding site" evidence="6">
    <location>
        <position position="171"/>
    </location>
    <ligand>
        <name>Fe cation</name>
        <dbReference type="ChEBI" id="CHEBI:24875"/>
    </ligand>
</feature>
<dbReference type="PANTHER" id="PTHR10458:SF8">
    <property type="entry name" value="PEPTIDE DEFORMYLASE 2"/>
    <property type="match status" value="1"/>
</dbReference>
<dbReference type="FunFam" id="3.90.45.10:FF:000002">
    <property type="entry name" value="Peptide deformylase"/>
    <property type="match status" value="1"/>
</dbReference>
<dbReference type="CDD" id="cd00487">
    <property type="entry name" value="Pep_deformylase"/>
    <property type="match status" value="1"/>
</dbReference>
<proteinExistence type="inferred from homology"/>
<keyword evidence="2 6" id="KW-0479">Metal-binding</keyword>
<evidence type="ECO:0000256" key="6">
    <source>
        <dbReference type="HAMAP-Rule" id="MF_00163"/>
    </source>
</evidence>
<feature type="active site" evidence="6">
    <location>
        <position position="168"/>
    </location>
</feature>
<comment type="cofactor">
    <cofactor evidence="6">
        <name>Fe(2+)</name>
        <dbReference type="ChEBI" id="CHEBI:29033"/>
    </cofactor>
    <text evidence="6">Binds 1 Fe(2+) ion.</text>
</comment>
<keyword evidence="8" id="KW-1185">Reference proteome</keyword>
<keyword evidence="5 6" id="KW-0408">Iron</keyword>
<accession>A0A4Y6UUJ4</accession>
<dbReference type="InterPro" id="IPR036821">
    <property type="entry name" value="Peptide_deformylase_sf"/>
</dbReference>
<dbReference type="GO" id="GO:0006412">
    <property type="term" value="P:translation"/>
    <property type="evidence" value="ECO:0007669"/>
    <property type="project" value="UniProtKB-UniRule"/>
</dbReference>
<dbReference type="EMBL" id="CP041217">
    <property type="protein sequence ID" value="QDH20007.1"/>
    <property type="molecule type" value="Genomic_DNA"/>
</dbReference>
<comment type="similarity">
    <text evidence="1 6">Belongs to the polypeptide deformylase family.</text>
</comment>
<evidence type="ECO:0000313" key="7">
    <source>
        <dbReference type="EMBL" id="QDH20007.1"/>
    </source>
</evidence>
<dbReference type="PRINTS" id="PR01576">
    <property type="entry name" value="PDEFORMYLASE"/>
</dbReference>
<feature type="binding site" evidence="6">
    <location>
        <position position="167"/>
    </location>
    <ligand>
        <name>Fe cation</name>
        <dbReference type="ChEBI" id="CHEBI:24875"/>
    </ligand>
</feature>
<dbReference type="NCBIfam" id="TIGR00079">
    <property type="entry name" value="pept_deformyl"/>
    <property type="match status" value="1"/>
</dbReference>
<reference evidence="7 8" key="1">
    <citation type="submission" date="2019-06" db="EMBL/GenBank/DDBJ databases">
        <title>Saccharibacillus brassicae sp. nov., an endophytic bacterium isolated from Chinese cabbage seeds (Brassica pekinensis).</title>
        <authorList>
            <person name="Jiang L."/>
            <person name="Lee J."/>
            <person name="Kim S.W."/>
        </authorList>
    </citation>
    <scope>NUCLEOTIDE SEQUENCE [LARGE SCALE GENOMIC DNA]</scope>
    <source>
        <strain evidence="8">KCTC 43072 / ATSA2</strain>
    </source>
</reference>
<evidence type="ECO:0000256" key="3">
    <source>
        <dbReference type="ARBA" id="ARBA00022801"/>
    </source>
</evidence>
<keyword evidence="3 6" id="KW-0378">Hydrolase</keyword>
<evidence type="ECO:0000256" key="4">
    <source>
        <dbReference type="ARBA" id="ARBA00022917"/>
    </source>
</evidence>
<name>A0A4Y6UUJ4_SACBS</name>
<organism evidence="7 8">
    <name type="scientific">Saccharibacillus brassicae</name>
    <dbReference type="NCBI Taxonomy" id="2583377"/>
    <lineage>
        <taxon>Bacteria</taxon>
        <taxon>Bacillati</taxon>
        <taxon>Bacillota</taxon>
        <taxon>Bacilli</taxon>
        <taxon>Bacillales</taxon>
        <taxon>Paenibacillaceae</taxon>
        <taxon>Saccharibacillus</taxon>
    </lineage>
</organism>
<dbReference type="Pfam" id="PF01327">
    <property type="entry name" value="Pep_deformylase"/>
    <property type="match status" value="1"/>
</dbReference>
<dbReference type="RefSeq" id="WP_141446393.1">
    <property type="nucleotide sequence ID" value="NZ_CBCSAZ010000001.1"/>
</dbReference>
<dbReference type="PANTHER" id="PTHR10458">
    <property type="entry name" value="PEPTIDE DEFORMYLASE"/>
    <property type="match status" value="1"/>
</dbReference>
<dbReference type="Gene3D" id="3.90.45.10">
    <property type="entry name" value="Peptide deformylase"/>
    <property type="match status" value="1"/>
</dbReference>
<evidence type="ECO:0000256" key="5">
    <source>
        <dbReference type="ARBA" id="ARBA00023004"/>
    </source>
</evidence>
<dbReference type="InterPro" id="IPR023635">
    <property type="entry name" value="Peptide_deformylase"/>
</dbReference>
<gene>
    <name evidence="6" type="primary">def</name>
    <name evidence="7" type="ORF">FFV09_03505</name>
</gene>
<sequence>MSLTDKGYRITMDDIVREGHDILRRKVAEVKFPLSDADRNAMDAMMRYLEESQDDELAEQYGLRAGVGISANQVGLDRRMFAVLFTDIMEDEEENPTLYAHKLFNPKIVSHSAAMTYLPDGEGCLSVDRPVEGIVPRYEKIKLKAYDENGKEVLLKLKGYPAIVMQHELDHLNGVMFYDHINESDPQAEPKGVNIQSLW</sequence>
<evidence type="ECO:0000313" key="8">
    <source>
        <dbReference type="Proteomes" id="UP000316968"/>
    </source>
</evidence>
<dbReference type="PIRSF" id="PIRSF004749">
    <property type="entry name" value="Pep_def"/>
    <property type="match status" value="1"/>
</dbReference>
<evidence type="ECO:0000256" key="2">
    <source>
        <dbReference type="ARBA" id="ARBA00022723"/>
    </source>
</evidence>
<dbReference type="EC" id="3.5.1.88" evidence="6"/>
<comment type="catalytic activity">
    <reaction evidence="6">
        <text>N-terminal N-formyl-L-methionyl-[peptide] + H2O = N-terminal L-methionyl-[peptide] + formate</text>
        <dbReference type="Rhea" id="RHEA:24420"/>
        <dbReference type="Rhea" id="RHEA-COMP:10639"/>
        <dbReference type="Rhea" id="RHEA-COMP:10640"/>
        <dbReference type="ChEBI" id="CHEBI:15377"/>
        <dbReference type="ChEBI" id="CHEBI:15740"/>
        <dbReference type="ChEBI" id="CHEBI:49298"/>
        <dbReference type="ChEBI" id="CHEBI:64731"/>
        <dbReference type="EC" id="3.5.1.88"/>
    </reaction>
</comment>